<evidence type="ECO:0000313" key="2">
    <source>
        <dbReference type="Proteomes" id="UP000304900"/>
    </source>
</evidence>
<proteinExistence type="predicted"/>
<keyword evidence="2" id="KW-1185">Reference proteome</keyword>
<dbReference type="Proteomes" id="UP000304900">
    <property type="component" value="Unassembled WGS sequence"/>
</dbReference>
<dbReference type="AlphaFoldDB" id="A0A4U6CXX2"/>
<dbReference type="RefSeq" id="WP_137344231.1">
    <property type="nucleotide sequence ID" value="NZ_BSQH01000027.1"/>
</dbReference>
<dbReference type="OrthoDB" id="1036397at2"/>
<dbReference type="EMBL" id="SZVO01000025">
    <property type="protein sequence ID" value="TKT86274.1"/>
    <property type="molecule type" value="Genomic_DNA"/>
</dbReference>
<reference evidence="1 2" key="1">
    <citation type="submission" date="2019-05" db="EMBL/GenBank/DDBJ databases">
        <title>Dyadobacter AR-3-8 sp. nov., isolated from arctic soil.</title>
        <authorList>
            <person name="Chaudhary D.K."/>
        </authorList>
    </citation>
    <scope>NUCLEOTIDE SEQUENCE [LARGE SCALE GENOMIC DNA]</scope>
    <source>
        <strain evidence="1 2">AR-3-8</strain>
    </source>
</reference>
<sequence>MIEVFKTNVTDREGANMLLDQIHLTFIGYQANFDLEDCDKILRVCFDSGIVQTSLIISLLKYFKYEAEVLLENSLSPAEQILLVK</sequence>
<gene>
    <name evidence="1" type="ORF">FDK13_32705</name>
</gene>
<comment type="caution">
    <text evidence="1">The sequence shown here is derived from an EMBL/GenBank/DDBJ whole genome shotgun (WGS) entry which is preliminary data.</text>
</comment>
<organism evidence="1 2">
    <name type="scientific">Dyadobacter frigoris</name>
    <dbReference type="NCBI Taxonomy" id="2576211"/>
    <lineage>
        <taxon>Bacteria</taxon>
        <taxon>Pseudomonadati</taxon>
        <taxon>Bacteroidota</taxon>
        <taxon>Cytophagia</taxon>
        <taxon>Cytophagales</taxon>
        <taxon>Spirosomataceae</taxon>
        <taxon>Dyadobacter</taxon>
    </lineage>
</organism>
<protein>
    <submittedName>
        <fullName evidence="1">Uncharacterized protein</fullName>
    </submittedName>
</protein>
<name>A0A4U6CXX2_9BACT</name>
<evidence type="ECO:0000313" key="1">
    <source>
        <dbReference type="EMBL" id="TKT86274.1"/>
    </source>
</evidence>
<accession>A0A4U6CXX2</accession>